<accession>A0A179DMH4</accession>
<gene>
    <name evidence="3" type="ORF">A5893_03085</name>
</gene>
<feature type="compositionally biased region" description="Low complexity" evidence="1">
    <location>
        <begin position="81"/>
        <end position="105"/>
    </location>
</feature>
<feature type="signal peptide" evidence="2">
    <location>
        <begin position="1"/>
        <end position="23"/>
    </location>
</feature>
<evidence type="ECO:0000256" key="1">
    <source>
        <dbReference type="SAM" id="MobiDB-lite"/>
    </source>
</evidence>
<organism evidence="3 4">
    <name type="scientific">Pedobacter psychrophilus</name>
    <dbReference type="NCBI Taxonomy" id="1826909"/>
    <lineage>
        <taxon>Bacteria</taxon>
        <taxon>Pseudomonadati</taxon>
        <taxon>Bacteroidota</taxon>
        <taxon>Sphingobacteriia</taxon>
        <taxon>Sphingobacteriales</taxon>
        <taxon>Sphingobacteriaceae</taxon>
        <taxon>Pedobacter</taxon>
    </lineage>
</organism>
<feature type="chain" id="PRO_5008100661" description="Lipoprotein" evidence="2">
    <location>
        <begin position="24"/>
        <end position="126"/>
    </location>
</feature>
<feature type="region of interest" description="Disordered" evidence="1">
    <location>
        <begin position="77"/>
        <end position="111"/>
    </location>
</feature>
<evidence type="ECO:0008006" key="5">
    <source>
        <dbReference type="Google" id="ProtNLM"/>
    </source>
</evidence>
<sequence length="126" mass="12979">MKKILSITLLACLVLTLFSCSKKDDTTSTSVYQGNWIGTYSGNNDRGVFSIVVSSTGSISGNTTSTPYSQSFDVKGSVSNSGQFTATAGSSSSGSTFTGQMSSTTATGTWSNTSLGFSGTWTGSKK</sequence>
<dbReference type="RefSeq" id="WP_068821146.1">
    <property type="nucleotide sequence ID" value="NZ_LWHJ01000011.1"/>
</dbReference>
<protein>
    <recommendedName>
        <fullName evidence="5">Lipoprotein</fullName>
    </recommendedName>
</protein>
<keyword evidence="4" id="KW-1185">Reference proteome</keyword>
<evidence type="ECO:0000313" key="3">
    <source>
        <dbReference type="EMBL" id="OAQ42114.1"/>
    </source>
</evidence>
<evidence type="ECO:0000313" key="4">
    <source>
        <dbReference type="Proteomes" id="UP000078459"/>
    </source>
</evidence>
<dbReference type="AlphaFoldDB" id="A0A179DMH4"/>
<dbReference type="PROSITE" id="PS51257">
    <property type="entry name" value="PROKAR_LIPOPROTEIN"/>
    <property type="match status" value="1"/>
</dbReference>
<name>A0A179DMH4_9SPHI</name>
<evidence type="ECO:0000256" key="2">
    <source>
        <dbReference type="SAM" id="SignalP"/>
    </source>
</evidence>
<dbReference type="Proteomes" id="UP000078459">
    <property type="component" value="Unassembled WGS sequence"/>
</dbReference>
<keyword evidence="2" id="KW-0732">Signal</keyword>
<reference evidence="3 4" key="1">
    <citation type="submission" date="2016-04" db="EMBL/GenBank/DDBJ databases">
        <authorList>
            <person name="Evans L.H."/>
            <person name="Alamgir A."/>
            <person name="Owens N."/>
            <person name="Weber N.D."/>
            <person name="Virtaneva K."/>
            <person name="Barbian K."/>
            <person name="Babar A."/>
            <person name="Rosenke K."/>
        </authorList>
    </citation>
    <scope>NUCLEOTIDE SEQUENCE [LARGE SCALE GENOMIC DNA]</scope>
    <source>
        <strain evidence="3 4">CCM 8644</strain>
    </source>
</reference>
<proteinExistence type="predicted"/>
<dbReference type="EMBL" id="LWHJ01000011">
    <property type="protein sequence ID" value="OAQ42114.1"/>
    <property type="molecule type" value="Genomic_DNA"/>
</dbReference>
<reference evidence="3 4" key="2">
    <citation type="submission" date="2016-06" db="EMBL/GenBank/DDBJ databases">
        <title>Pedobacter psychrophilus sp. nov., isolated from Antarctic fragmentary rock.</title>
        <authorList>
            <person name="Svec P."/>
        </authorList>
    </citation>
    <scope>NUCLEOTIDE SEQUENCE [LARGE SCALE GENOMIC DNA]</scope>
    <source>
        <strain evidence="3 4">CCM 8644</strain>
    </source>
</reference>
<comment type="caution">
    <text evidence="3">The sequence shown here is derived from an EMBL/GenBank/DDBJ whole genome shotgun (WGS) entry which is preliminary data.</text>
</comment>